<dbReference type="InterPro" id="IPR012675">
    <property type="entry name" value="Beta-grasp_dom_sf"/>
</dbReference>
<dbReference type="InterPro" id="IPR036010">
    <property type="entry name" value="2Fe-2S_ferredoxin-like_sf"/>
</dbReference>
<evidence type="ECO:0000256" key="2">
    <source>
        <dbReference type="ARBA" id="ARBA00022448"/>
    </source>
</evidence>
<keyword evidence="11" id="KW-1185">Reference proteome</keyword>
<comment type="caution">
    <text evidence="10">The sequence shown here is derived from an EMBL/GenBank/DDBJ whole genome shotgun (WGS) entry which is preliminary data.</text>
</comment>
<evidence type="ECO:0000256" key="1">
    <source>
        <dbReference type="ARBA" id="ARBA00007874"/>
    </source>
</evidence>
<sequence length="183" mass="20920">MNGFCESRTTSFHSHRIINLSTSHHCCSSYRNSLYYARVLRRPSGNTQRWTCHSETSGDPHARKYRVTVRNPKTGECYTRDVPTDRYIWWSFLEQGIELPSSCVNGCCTTCASRVVSGRIEQPLALGLLKEMKNKRYALLCVSYPKSDVEVVLQEEDEVYRRQFGDSFESGGVEYGGIIPEDD</sequence>
<keyword evidence="3" id="KW-0001">2Fe-2S</keyword>
<reference evidence="10" key="1">
    <citation type="journal article" date="2022" name="Proc. Natl. Acad. Sci. U.S.A.">
        <title>Life cycle and functional genomics of the unicellular red alga Galdieria for elucidating algal and plant evolution and industrial use.</title>
        <authorList>
            <person name="Hirooka S."/>
            <person name="Itabashi T."/>
            <person name="Ichinose T.M."/>
            <person name="Onuma R."/>
            <person name="Fujiwara T."/>
            <person name="Yamashita S."/>
            <person name="Jong L.W."/>
            <person name="Tomita R."/>
            <person name="Iwane A.H."/>
            <person name="Miyagishima S.Y."/>
        </authorList>
    </citation>
    <scope>NUCLEOTIDE SEQUENCE</scope>
    <source>
        <strain evidence="10">NBRC 102759</strain>
    </source>
</reference>
<dbReference type="GO" id="GO:0051537">
    <property type="term" value="F:2 iron, 2 sulfur cluster binding"/>
    <property type="evidence" value="ECO:0007669"/>
    <property type="project" value="UniProtKB-KW"/>
</dbReference>
<dbReference type="PANTHER" id="PTHR43112">
    <property type="entry name" value="FERREDOXIN"/>
    <property type="match status" value="1"/>
</dbReference>
<keyword evidence="7" id="KW-0411">Iron-sulfur</keyword>
<dbReference type="GO" id="GO:0046872">
    <property type="term" value="F:metal ion binding"/>
    <property type="evidence" value="ECO:0007669"/>
    <property type="project" value="UniProtKB-KW"/>
</dbReference>
<name>A0A9C7PW28_9RHOD</name>
<keyword evidence="4" id="KW-0479">Metal-binding</keyword>
<protein>
    <recommendedName>
        <fullName evidence="9">2Fe-2S ferredoxin-type domain-containing protein</fullName>
    </recommendedName>
</protein>
<evidence type="ECO:0000256" key="7">
    <source>
        <dbReference type="ARBA" id="ARBA00023014"/>
    </source>
</evidence>
<evidence type="ECO:0000256" key="5">
    <source>
        <dbReference type="ARBA" id="ARBA00022982"/>
    </source>
</evidence>
<organism evidence="10 11">
    <name type="scientific">Galdieria partita</name>
    <dbReference type="NCBI Taxonomy" id="83374"/>
    <lineage>
        <taxon>Eukaryota</taxon>
        <taxon>Rhodophyta</taxon>
        <taxon>Bangiophyceae</taxon>
        <taxon>Galdieriales</taxon>
        <taxon>Galdieriaceae</taxon>
        <taxon>Galdieria</taxon>
    </lineage>
</organism>
<dbReference type="PROSITE" id="PS51085">
    <property type="entry name" value="2FE2S_FER_2"/>
    <property type="match status" value="1"/>
</dbReference>
<accession>A0A9C7PW28</accession>
<keyword evidence="6" id="KW-0408">Iron</keyword>
<dbReference type="Gene3D" id="3.10.20.30">
    <property type="match status" value="1"/>
</dbReference>
<comment type="cofactor">
    <cofactor evidence="8">
        <name>[2Fe-2S] cluster</name>
        <dbReference type="ChEBI" id="CHEBI:190135"/>
    </cofactor>
</comment>
<evidence type="ECO:0000256" key="4">
    <source>
        <dbReference type="ARBA" id="ARBA00022723"/>
    </source>
</evidence>
<feature type="domain" description="2Fe-2S ferredoxin-type" evidence="9">
    <location>
        <begin position="65"/>
        <end position="157"/>
    </location>
</feature>
<proteinExistence type="inferred from homology"/>
<dbReference type="OrthoDB" id="1885901at2759"/>
<comment type="similarity">
    <text evidence="1">Belongs to the 2Fe2S plant-type ferredoxin family.</text>
</comment>
<dbReference type="InterPro" id="IPR001041">
    <property type="entry name" value="2Fe-2S_ferredoxin-type"/>
</dbReference>
<evidence type="ECO:0000256" key="3">
    <source>
        <dbReference type="ARBA" id="ARBA00022714"/>
    </source>
</evidence>
<dbReference type="CDD" id="cd00207">
    <property type="entry name" value="fer2"/>
    <property type="match status" value="1"/>
</dbReference>
<dbReference type="EMBL" id="BQMJ01000028">
    <property type="protein sequence ID" value="GJQ11893.1"/>
    <property type="molecule type" value="Genomic_DNA"/>
</dbReference>
<evidence type="ECO:0000256" key="6">
    <source>
        <dbReference type="ARBA" id="ARBA00023004"/>
    </source>
</evidence>
<dbReference type="AlphaFoldDB" id="A0A9C7PW28"/>
<dbReference type="SUPFAM" id="SSF54292">
    <property type="entry name" value="2Fe-2S ferredoxin-like"/>
    <property type="match status" value="1"/>
</dbReference>
<reference evidence="10" key="2">
    <citation type="submission" date="2022-01" db="EMBL/GenBank/DDBJ databases">
        <authorList>
            <person name="Hirooka S."/>
            <person name="Miyagishima S.Y."/>
        </authorList>
    </citation>
    <scope>NUCLEOTIDE SEQUENCE</scope>
    <source>
        <strain evidence="10">NBRC 102759</strain>
    </source>
</reference>
<dbReference type="Proteomes" id="UP001061958">
    <property type="component" value="Unassembled WGS sequence"/>
</dbReference>
<dbReference type="Pfam" id="PF00111">
    <property type="entry name" value="Fer2"/>
    <property type="match status" value="1"/>
</dbReference>
<evidence type="ECO:0000313" key="10">
    <source>
        <dbReference type="EMBL" id="GJQ11893.1"/>
    </source>
</evidence>
<evidence type="ECO:0000259" key="9">
    <source>
        <dbReference type="PROSITE" id="PS51085"/>
    </source>
</evidence>
<keyword evidence="5" id="KW-0249">Electron transport</keyword>
<evidence type="ECO:0000313" key="11">
    <source>
        <dbReference type="Proteomes" id="UP001061958"/>
    </source>
</evidence>
<evidence type="ECO:0000256" key="8">
    <source>
        <dbReference type="ARBA" id="ARBA00034078"/>
    </source>
</evidence>
<dbReference type="PANTHER" id="PTHR43112:SF10">
    <property type="entry name" value="FERREDOXIN C 2, CHLOROPLASTIC"/>
    <property type="match status" value="1"/>
</dbReference>
<gene>
    <name evidence="10" type="ORF">GpartN1_g3684.t1</name>
</gene>
<keyword evidence="2" id="KW-0813">Transport</keyword>